<keyword evidence="5 9" id="KW-1133">Transmembrane helix</keyword>
<feature type="transmembrane region" description="Helical" evidence="9">
    <location>
        <begin position="373"/>
        <end position="394"/>
    </location>
</feature>
<keyword evidence="4 9" id="KW-0812">Transmembrane</keyword>
<dbReference type="STRING" id="946362.F2UJ32"/>
<dbReference type="PANTHER" id="PTHR11730:SF6">
    <property type="entry name" value="AMMONIUM TRANSPORTER"/>
    <property type="match status" value="1"/>
</dbReference>
<dbReference type="PANTHER" id="PTHR11730">
    <property type="entry name" value="AMMONIUM TRANSPORTER"/>
    <property type="match status" value="1"/>
</dbReference>
<evidence type="ECO:0000256" key="3">
    <source>
        <dbReference type="ARBA" id="ARBA00022448"/>
    </source>
</evidence>
<feature type="transmembrane region" description="Helical" evidence="9">
    <location>
        <begin position="202"/>
        <end position="222"/>
    </location>
</feature>
<dbReference type="eggNOG" id="KOG0682">
    <property type="taxonomic scope" value="Eukaryota"/>
</dbReference>
<accession>F2UJ32</accession>
<keyword evidence="3" id="KW-0813">Transport</keyword>
<dbReference type="GO" id="GO:0008519">
    <property type="term" value="F:ammonium channel activity"/>
    <property type="evidence" value="ECO:0007669"/>
    <property type="project" value="InterPro"/>
</dbReference>
<keyword evidence="12" id="KW-1185">Reference proteome</keyword>
<gene>
    <name evidence="11" type="ORF">PTSG_07323</name>
</gene>
<evidence type="ECO:0000256" key="1">
    <source>
        <dbReference type="ARBA" id="ARBA00004141"/>
    </source>
</evidence>
<dbReference type="SUPFAM" id="SSF111352">
    <property type="entry name" value="Ammonium transporter"/>
    <property type="match status" value="1"/>
</dbReference>
<evidence type="ECO:0000256" key="2">
    <source>
        <dbReference type="ARBA" id="ARBA00005887"/>
    </source>
</evidence>
<feature type="transmembrane region" description="Helical" evidence="9">
    <location>
        <begin position="336"/>
        <end position="353"/>
    </location>
</feature>
<evidence type="ECO:0000256" key="5">
    <source>
        <dbReference type="ARBA" id="ARBA00022989"/>
    </source>
</evidence>
<evidence type="ECO:0000313" key="11">
    <source>
        <dbReference type="EMBL" id="EGD76980.1"/>
    </source>
</evidence>
<reference evidence="11" key="1">
    <citation type="submission" date="2009-08" db="EMBL/GenBank/DDBJ databases">
        <title>Annotation of Salpingoeca rosetta.</title>
        <authorList>
            <consortium name="The Broad Institute Genome Sequencing Platform"/>
            <person name="Russ C."/>
            <person name="Cuomo C."/>
            <person name="Burger G."/>
            <person name="Gray M.W."/>
            <person name="Holland P.W.H."/>
            <person name="King N."/>
            <person name="Lang F.B.F."/>
            <person name="Roger A.J."/>
            <person name="Ruiz-Trillo I."/>
            <person name="Young S.K."/>
            <person name="Zeng Q."/>
            <person name="Gargeya S."/>
            <person name="Alvarado L."/>
            <person name="Berlin A."/>
            <person name="Chapman S.B."/>
            <person name="Chen Z."/>
            <person name="Freedman E."/>
            <person name="Gellesch M."/>
            <person name="Goldberg J."/>
            <person name="Griggs A."/>
            <person name="Gujja S."/>
            <person name="Heilman E."/>
            <person name="Heiman D."/>
            <person name="Howarth C."/>
            <person name="Mehta T."/>
            <person name="Neiman D."/>
            <person name="Pearson M."/>
            <person name="Roberts A."/>
            <person name="Saif S."/>
            <person name="Shea T."/>
            <person name="Shenoy N."/>
            <person name="Sisk P."/>
            <person name="Stolte C."/>
            <person name="Sykes S."/>
            <person name="White J."/>
            <person name="Yandava C."/>
            <person name="Haas B."/>
            <person name="Nusbaum C."/>
            <person name="Birren B."/>
        </authorList>
    </citation>
    <scope>NUCLEOTIDE SEQUENCE [LARGE SCALE GENOMIC DNA]</scope>
    <source>
        <strain evidence="11">ATCC 50818</strain>
    </source>
</reference>
<dbReference type="Pfam" id="PF00909">
    <property type="entry name" value="Ammonium_transp"/>
    <property type="match status" value="1"/>
</dbReference>
<feature type="transmembrane region" description="Helical" evidence="9">
    <location>
        <begin position="12"/>
        <end position="29"/>
    </location>
</feature>
<name>F2UJ32_SALR5</name>
<organism evidence="12">
    <name type="scientific">Salpingoeca rosetta (strain ATCC 50818 / BSB-021)</name>
    <dbReference type="NCBI Taxonomy" id="946362"/>
    <lineage>
        <taxon>Eukaryota</taxon>
        <taxon>Choanoflagellata</taxon>
        <taxon>Craspedida</taxon>
        <taxon>Salpingoecidae</taxon>
        <taxon>Salpingoeca</taxon>
    </lineage>
</organism>
<dbReference type="AlphaFoldDB" id="F2UJ32"/>
<comment type="similarity">
    <text evidence="2">Belongs to the ammonia transporter channel (TC 1.A.11.2) family.</text>
</comment>
<feature type="transmembrane region" description="Helical" evidence="9">
    <location>
        <begin position="242"/>
        <end position="266"/>
    </location>
</feature>
<feature type="transmembrane region" description="Helical" evidence="9">
    <location>
        <begin position="305"/>
        <end position="324"/>
    </location>
</feature>
<evidence type="ECO:0000256" key="9">
    <source>
        <dbReference type="SAM" id="Phobius"/>
    </source>
</evidence>
<keyword evidence="6 9" id="KW-0472">Membrane</keyword>
<evidence type="ECO:0000256" key="4">
    <source>
        <dbReference type="ARBA" id="ARBA00022692"/>
    </source>
</evidence>
<dbReference type="RefSeq" id="XP_004990820.1">
    <property type="nucleotide sequence ID" value="XM_004990763.1"/>
</dbReference>
<evidence type="ECO:0000256" key="6">
    <source>
        <dbReference type="ARBA" id="ARBA00023136"/>
    </source>
</evidence>
<dbReference type="OrthoDB" id="534912at2759"/>
<evidence type="ECO:0000256" key="8">
    <source>
        <dbReference type="SAM" id="MobiDB-lite"/>
    </source>
</evidence>
<dbReference type="InterPro" id="IPR024041">
    <property type="entry name" value="NH4_transpt_AmtB-like_dom"/>
</dbReference>
<feature type="compositionally biased region" description="Polar residues" evidence="8">
    <location>
        <begin position="504"/>
        <end position="515"/>
    </location>
</feature>
<evidence type="ECO:0000313" key="12">
    <source>
        <dbReference type="Proteomes" id="UP000007799"/>
    </source>
</evidence>
<dbReference type="Proteomes" id="UP000007799">
    <property type="component" value="Unassembled WGS sequence"/>
</dbReference>
<feature type="transmembrane region" description="Helical" evidence="9">
    <location>
        <begin position="98"/>
        <end position="117"/>
    </location>
</feature>
<feature type="transmembrane region" description="Helical" evidence="9">
    <location>
        <begin position="124"/>
        <end position="143"/>
    </location>
</feature>
<dbReference type="GeneID" id="16071383"/>
<evidence type="ECO:0000259" key="10">
    <source>
        <dbReference type="Pfam" id="PF00909"/>
    </source>
</evidence>
<feature type="transmembrane region" description="Helical" evidence="9">
    <location>
        <begin position="41"/>
        <end position="66"/>
    </location>
</feature>
<feature type="compositionally biased region" description="Low complexity" evidence="8">
    <location>
        <begin position="463"/>
        <end position="473"/>
    </location>
</feature>
<evidence type="ECO:0000256" key="7">
    <source>
        <dbReference type="ARBA" id="ARBA00023177"/>
    </source>
</evidence>
<proteinExistence type="inferred from homology"/>
<sequence length="639" mass="68494">MASPCALGTDPVVSGIVALASFALPFGILQRELAIIHRGNAVTTMTNAVLAASVTVVAFFFVGYGFSNGFEANRNQQQFIGERYFFLINRDPCAFMDVLSELARALTVVFIIVGAVTERIHTHAVGFLAGIVSAFIYAVPRYWTAGDNSWLVTGNAHLQDTSGNASMFVMAGVMAAVVLKFTGARIASAGGTTAVMNQPTSLVSSTGLQAIGGVFLLGFSSLRRANQTGDVIPVEDNPAPRSILAAVNLVVSLGLGGVTAITLHQLFADRWSHLPPSFTVRLATAGAISAMVAVSGFAGVTFPEVVIPVAIAAGAVSRSVMLALLRANIDDATDAIPIYLVGGLLGLITAPFWDEADGIFYHVGEWDGLGWNILAMVCIIAWCSCLTALICLFLQAFNALSFAKPHLQDPRGLDVSLFAVRASDGGHNDTQLTLASLPGARGSGGDGDRTVYMTGMDGRDAGMDASGGDAGDSTPQQHRRHHNKQQQQQQQQQGETAKRWRPYQLQQPSSKVSPANPSPLPRQTRQTQQQQQQQRHPLANSNTATSAPRQQQQQQHQRPPHQHPHRDYRVIDTNAGNHTTTDEDDDNDGGVPSIITPRQLYSHHPAHNINHNNNHNDNDMNDDDSPSLPGAFHTDDVEV</sequence>
<feature type="transmembrane region" description="Helical" evidence="9">
    <location>
        <begin position="278"/>
        <end position="299"/>
    </location>
</feature>
<feature type="transmembrane region" description="Helical" evidence="9">
    <location>
        <begin position="163"/>
        <end position="181"/>
    </location>
</feature>
<protein>
    <recommendedName>
        <fullName evidence="10">Ammonium transporter AmtB-like domain-containing protein</fullName>
    </recommendedName>
</protein>
<feature type="domain" description="Ammonium transporter AmtB-like" evidence="10">
    <location>
        <begin position="21"/>
        <end position="401"/>
    </location>
</feature>
<dbReference type="KEGG" id="sre:PTSG_07323"/>
<dbReference type="InParanoid" id="F2UJ32"/>
<feature type="compositionally biased region" description="Low complexity" evidence="8">
    <location>
        <begin position="548"/>
        <end position="557"/>
    </location>
</feature>
<dbReference type="GO" id="GO:0097272">
    <property type="term" value="P:ammonium homeostasis"/>
    <property type="evidence" value="ECO:0007669"/>
    <property type="project" value="TreeGrafter"/>
</dbReference>
<dbReference type="GO" id="GO:0005886">
    <property type="term" value="C:plasma membrane"/>
    <property type="evidence" value="ECO:0007669"/>
    <property type="project" value="TreeGrafter"/>
</dbReference>
<dbReference type="Gene3D" id="1.10.3430.10">
    <property type="entry name" value="Ammonium transporter AmtB like domains"/>
    <property type="match status" value="1"/>
</dbReference>
<feature type="region of interest" description="Disordered" evidence="8">
    <location>
        <begin position="429"/>
        <end position="639"/>
    </location>
</feature>
<comment type="subcellular location">
    <subcellularLocation>
        <location evidence="1">Membrane</location>
        <topology evidence="1">Multi-pass membrane protein</topology>
    </subcellularLocation>
</comment>
<dbReference type="InterPro" id="IPR029020">
    <property type="entry name" value="Ammonium/urea_transptr"/>
</dbReference>
<feature type="compositionally biased region" description="Low complexity" evidence="8">
    <location>
        <begin position="522"/>
        <end position="535"/>
    </location>
</feature>
<dbReference type="EMBL" id="GL832976">
    <property type="protein sequence ID" value="EGD76980.1"/>
    <property type="molecule type" value="Genomic_DNA"/>
</dbReference>
<keyword evidence="7" id="KW-0924">Ammonia transport</keyword>